<dbReference type="OrthoDB" id="1460500at2759"/>
<keyword evidence="2" id="KW-1185">Reference proteome</keyword>
<protein>
    <recommendedName>
        <fullName evidence="3">Retrotransposon gag domain-containing protein</fullName>
    </recommendedName>
</protein>
<evidence type="ECO:0000313" key="2">
    <source>
        <dbReference type="Proteomes" id="UP000257109"/>
    </source>
</evidence>
<evidence type="ECO:0008006" key="3">
    <source>
        <dbReference type="Google" id="ProtNLM"/>
    </source>
</evidence>
<reference evidence="1" key="1">
    <citation type="submission" date="2018-05" db="EMBL/GenBank/DDBJ databases">
        <title>Draft genome of Mucuna pruriens seed.</title>
        <authorList>
            <person name="Nnadi N.E."/>
            <person name="Vos R."/>
            <person name="Hasami M.H."/>
            <person name="Devisetty U.K."/>
            <person name="Aguiy J.C."/>
        </authorList>
    </citation>
    <scope>NUCLEOTIDE SEQUENCE [LARGE SCALE GENOMIC DNA]</scope>
    <source>
        <strain evidence="1">JCA_2017</strain>
    </source>
</reference>
<proteinExistence type="predicted"/>
<gene>
    <name evidence="1" type="ORF">CR513_39133</name>
</gene>
<accession>A0A371FPZ8</accession>
<dbReference type="AlphaFoldDB" id="A0A371FPZ8"/>
<dbReference type="Proteomes" id="UP000257109">
    <property type="component" value="Unassembled WGS sequence"/>
</dbReference>
<evidence type="ECO:0000313" key="1">
    <source>
        <dbReference type="EMBL" id="RDX80331.1"/>
    </source>
</evidence>
<feature type="non-terminal residue" evidence="1">
    <location>
        <position position="1"/>
    </location>
</feature>
<organism evidence="1 2">
    <name type="scientific">Mucuna pruriens</name>
    <name type="common">Velvet bean</name>
    <name type="synonym">Dolichos pruriens</name>
    <dbReference type="NCBI Taxonomy" id="157652"/>
    <lineage>
        <taxon>Eukaryota</taxon>
        <taxon>Viridiplantae</taxon>
        <taxon>Streptophyta</taxon>
        <taxon>Embryophyta</taxon>
        <taxon>Tracheophyta</taxon>
        <taxon>Spermatophyta</taxon>
        <taxon>Magnoliopsida</taxon>
        <taxon>eudicotyledons</taxon>
        <taxon>Gunneridae</taxon>
        <taxon>Pentapetalae</taxon>
        <taxon>rosids</taxon>
        <taxon>fabids</taxon>
        <taxon>Fabales</taxon>
        <taxon>Fabaceae</taxon>
        <taxon>Papilionoideae</taxon>
        <taxon>50 kb inversion clade</taxon>
        <taxon>NPAAA clade</taxon>
        <taxon>indigoferoid/millettioid clade</taxon>
        <taxon>Phaseoleae</taxon>
        <taxon>Mucuna</taxon>
    </lineage>
</organism>
<dbReference type="EMBL" id="QJKJ01008253">
    <property type="protein sequence ID" value="RDX80331.1"/>
    <property type="molecule type" value="Genomic_DNA"/>
</dbReference>
<comment type="caution">
    <text evidence="1">The sequence shown here is derived from an EMBL/GenBank/DDBJ whole genome shotgun (WGS) entry which is preliminary data.</text>
</comment>
<sequence length="202" mass="23706">MLQGSYNPVGAQSWLHRIERSFELCAWTHLEVEEVESWWENKHRCLKAKIFLREMLLEDICNSKGIEFLKLKQGNRIVVDYAIRILNKDNKARVVHYKILDSMKDKKFSDQIKQGCIGRDYPNSKKELNSKDQSLQANQVKKFMREDVQGQVVIYQDVKCEFCNLKGEYLVFPNLSEHFIVYRNASKMSLTSVLMPKDLPVT</sequence>
<name>A0A371FPZ8_MUCPR</name>